<feature type="region of interest" description="Disordered" evidence="1">
    <location>
        <begin position="44"/>
        <end position="73"/>
    </location>
</feature>
<gene>
    <name evidence="2" type="ORF">TBRA_LOCUS5845</name>
</gene>
<name>A0A6H5I7P2_9HYME</name>
<evidence type="ECO:0000313" key="3">
    <source>
        <dbReference type="Proteomes" id="UP000479190"/>
    </source>
</evidence>
<dbReference type="EMBL" id="CADCXV010000729">
    <property type="protein sequence ID" value="CAB0033947.1"/>
    <property type="molecule type" value="Genomic_DNA"/>
</dbReference>
<organism evidence="2 3">
    <name type="scientific">Trichogramma brassicae</name>
    <dbReference type="NCBI Taxonomy" id="86971"/>
    <lineage>
        <taxon>Eukaryota</taxon>
        <taxon>Metazoa</taxon>
        <taxon>Ecdysozoa</taxon>
        <taxon>Arthropoda</taxon>
        <taxon>Hexapoda</taxon>
        <taxon>Insecta</taxon>
        <taxon>Pterygota</taxon>
        <taxon>Neoptera</taxon>
        <taxon>Endopterygota</taxon>
        <taxon>Hymenoptera</taxon>
        <taxon>Apocrita</taxon>
        <taxon>Proctotrupomorpha</taxon>
        <taxon>Chalcidoidea</taxon>
        <taxon>Trichogrammatidae</taxon>
        <taxon>Trichogramma</taxon>
    </lineage>
</organism>
<dbReference type="AlphaFoldDB" id="A0A6H5I7P2"/>
<reference evidence="2 3" key="1">
    <citation type="submission" date="2020-02" db="EMBL/GenBank/DDBJ databases">
        <authorList>
            <person name="Ferguson B K."/>
        </authorList>
    </citation>
    <scope>NUCLEOTIDE SEQUENCE [LARGE SCALE GENOMIC DNA]</scope>
</reference>
<protein>
    <submittedName>
        <fullName evidence="2">Uncharacterized protein</fullName>
    </submittedName>
</protein>
<evidence type="ECO:0000256" key="1">
    <source>
        <dbReference type="SAM" id="MobiDB-lite"/>
    </source>
</evidence>
<proteinExistence type="predicted"/>
<dbReference type="Proteomes" id="UP000479190">
    <property type="component" value="Unassembled WGS sequence"/>
</dbReference>
<accession>A0A6H5I7P2</accession>
<keyword evidence="3" id="KW-1185">Reference proteome</keyword>
<sequence>MKLKNVSTFLNQLMLKQKKTKEQSEEWKKFKLFENECIKASKQGSIGISKKSTRISRSTRPRDQRLEGPTSESARNFYTRKKSIASLRCPPLQSIQTCKLMVQENGSSSSWLAAATKTSPKSMKTASHCYIAPQPSHDATRRLRYDLLVRELFDIYNRFDVNYTRPRRTHPFSCGLCVCGHVAVIEKFLEFGQDPDCLNVSLIVNPPLYT</sequence>
<evidence type="ECO:0000313" key="2">
    <source>
        <dbReference type="EMBL" id="CAB0033947.1"/>
    </source>
</evidence>